<evidence type="ECO:0000313" key="2">
    <source>
        <dbReference type="EMBL" id="KAK1396386.1"/>
    </source>
</evidence>
<reference evidence="2" key="1">
    <citation type="submission" date="2023-02" db="EMBL/GenBank/DDBJ databases">
        <title>Genome of toxic invasive species Heracleum sosnowskyi carries increased number of genes despite the absence of recent whole-genome duplications.</title>
        <authorList>
            <person name="Schelkunov M."/>
            <person name="Shtratnikova V."/>
            <person name="Makarenko M."/>
            <person name="Klepikova A."/>
            <person name="Omelchenko D."/>
            <person name="Novikova G."/>
            <person name="Obukhova E."/>
            <person name="Bogdanov V."/>
            <person name="Penin A."/>
            <person name="Logacheva M."/>
        </authorList>
    </citation>
    <scope>NUCLEOTIDE SEQUENCE</scope>
    <source>
        <strain evidence="2">Hsosn_3</strain>
        <tissue evidence="2">Leaf</tissue>
    </source>
</reference>
<dbReference type="EMBL" id="JAUIZM010000002">
    <property type="protein sequence ID" value="KAK1396386.1"/>
    <property type="molecule type" value="Genomic_DNA"/>
</dbReference>
<proteinExistence type="predicted"/>
<keyword evidence="1" id="KW-0732">Signal</keyword>
<protein>
    <submittedName>
        <fullName evidence="2">Uncharacterized protein</fullName>
    </submittedName>
</protein>
<evidence type="ECO:0000313" key="3">
    <source>
        <dbReference type="Proteomes" id="UP001237642"/>
    </source>
</evidence>
<feature type="chain" id="PRO_5041978180" evidence="1">
    <location>
        <begin position="22"/>
        <end position="168"/>
    </location>
</feature>
<dbReference type="AlphaFoldDB" id="A0AAD8J543"/>
<gene>
    <name evidence="2" type="ORF">POM88_006249</name>
</gene>
<keyword evidence="3" id="KW-1185">Reference proteome</keyword>
<name>A0AAD8J543_9APIA</name>
<dbReference type="Proteomes" id="UP001237642">
    <property type="component" value="Unassembled WGS sequence"/>
</dbReference>
<feature type="signal peptide" evidence="1">
    <location>
        <begin position="1"/>
        <end position="21"/>
    </location>
</feature>
<comment type="caution">
    <text evidence="2">The sequence shown here is derived from an EMBL/GenBank/DDBJ whole genome shotgun (WGS) entry which is preliminary data.</text>
</comment>
<sequence length="168" mass="18935">MKIQSPSNLFVTITILTFGSASITCVSSAGYTVHVINDLDGNEPMGVTCGDCTDHLLYNPSGPPQVTLQHGERHLWHLDKLPAKKFACNLKKNGFETRIRALAMDSSKDPDRYFLAKSEAVYQDSKDLPFDDPRWAPDGEYDQNGKVLEKGWTAYNWLHPGNWDNKKY</sequence>
<reference evidence="2" key="2">
    <citation type="submission" date="2023-05" db="EMBL/GenBank/DDBJ databases">
        <authorList>
            <person name="Schelkunov M.I."/>
        </authorList>
    </citation>
    <scope>NUCLEOTIDE SEQUENCE</scope>
    <source>
        <strain evidence="2">Hsosn_3</strain>
        <tissue evidence="2">Leaf</tissue>
    </source>
</reference>
<accession>A0AAD8J543</accession>
<organism evidence="2 3">
    <name type="scientific">Heracleum sosnowskyi</name>
    <dbReference type="NCBI Taxonomy" id="360622"/>
    <lineage>
        <taxon>Eukaryota</taxon>
        <taxon>Viridiplantae</taxon>
        <taxon>Streptophyta</taxon>
        <taxon>Embryophyta</taxon>
        <taxon>Tracheophyta</taxon>
        <taxon>Spermatophyta</taxon>
        <taxon>Magnoliopsida</taxon>
        <taxon>eudicotyledons</taxon>
        <taxon>Gunneridae</taxon>
        <taxon>Pentapetalae</taxon>
        <taxon>asterids</taxon>
        <taxon>campanulids</taxon>
        <taxon>Apiales</taxon>
        <taxon>Apiaceae</taxon>
        <taxon>Apioideae</taxon>
        <taxon>apioid superclade</taxon>
        <taxon>Tordylieae</taxon>
        <taxon>Tordyliinae</taxon>
        <taxon>Heracleum</taxon>
    </lineage>
</organism>
<evidence type="ECO:0000256" key="1">
    <source>
        <dbReference type="SAM" id="SignalP"/>
    </source>
</evidence>